<evidence type="ECO:0000313" key="2">
    <source>
        <dbReference type="Proteomes" id="UP000324897"/>
    </source>
</evidence>
<reference evidence="1 2" key="1">
    <citation type="journal article" date="2019" name="Sci. Rep.">
        <title>A high-quality genome of Eragrostis curvula grass provides insights into Poaceae evolution and supports new strategies to enhance forage quality.</title>
        <authorList>
            <person name="Carballo J."/>
            <person name="Santos B.A.C.M."/>
            <person name="Zappacosta D."/>
            <person name="Garbus I."/>
            <person name="Selva J.P."/>
            <person name="Gallo C.A."/>
            <person name="Diaz A."/>
            <person name="Albertini E."/>
            <person name="Caccamo M."/>
            <person name="Echenique V."/>
        </authorList>
    </citation>
    <scope>NUCLEOTIDE SEQUENCE [LARGE SCALE GENOMIC DNA]</scope>
    <source>
        <strain evidence="2">cv. Victoria</strain>
        <tissue evidence="1">Leaf</tissue>
    </source>
</reference>
<dbReference type="AlphaFoldDB" id="A0A5J9USF3"/>
<evidence type="ECO:0000313" key="1">
    <source>
        <dbReference type="EMBL" id="TVU26516.1"/>
    </source>
</evidence>
<gene>
    <name evidence="1" type="ORF">EJB05_29066</name>
</gene>
<dbReference type="Proteomes" id="UP000324897">
    <property type="component" value="Chromosome 2"/>
</dbReference>
<dbReference type="EMBL" id="RWGY01000013">
    <property type="protein sequence ID" value="TVU26516.1"/>
    <property type="molecule type" value="Genomic_DNA"/>
</dbReference>
<accession>A0A5J9USF3</accession>
<proteinExistence type="predicted"/>
<keyword evidence="2" id="KW-1185">Reference proteome</keyword>
<organism evidence="1 2">
    <name type="scientific">Eragrostis curvula</name>
    <name type="common">weeping love grass</name>
    <dbReference type="NCBI Taxonomy" id="38414"/>
    <lineage>
        <taxon>Eukaryota</taxon>
        <taxon>Viridiplantae</taxon>
        <taxon>Streptophyta</taxon>
        <taxon>Embryophyta</taxon>
        <taxon>Tracheophyta</taxon>
        <taxon>Spermatophyta</taxon>
        <taxon>Magnoliopsida</taxon>
        <taxon>Liliopsida</taxon>
        <taxon>Poales</taxon>
        <taxon>Poaceae</taxon>
        <taxon>PACMAD clade</taxon>
        <taxon>Chloridoideae</taxon>
        <taxon>Eragrostideae</taxon>
        <taxon>Eragrostidinae</taxon>
        <taxon>Eragrostis</taxon>
    </lineage>
</organism>
<feature type="non-terminal residue" evidence="1">
    <location>
        <position position="1"/>
    </location>
</feature>
<sequence>LLSPLSIYQTLRLLRFSFTDSIPPPPDPAAYLASSTQAACRTWTAGGGGLVVAARATRSGVAGRRRRWRTASATTQGTCGARRISATATIADRPRWWPVRRRGRVPRQPLLLPIVSAVGGPGAVAGQARRAVAWVTSGARLREAAVRSGLGGLGFRRTAAGQQRVHRGAATARPRRPGRWQRWALFVTGTGRGGLTATEQGQRRQFLAGSIPSLAAPICHRTGLSPKAGFLFFSVQLNLCLLFVLHCLFVENARVVASCEFRFSFRSSCLCLRQSGLAFVSSCNCNAEEMRTPRNHVQLRNAPHSSFAVFLRWLQLRGPPLLTSPVPHAPALSAADLRRRVRSGRALAAGAEAEGGLDRADGCFQCGGKDDGGVLQQEAARVLQVCEEFPGVTYLKEGDFVNDDVGRGLSDGLIKSGACTIFMPHTRSSSRPVQYALAAVGWLATQNGIFVSSLIH</sequence>
<name>A0A5J9USF3_9POAL</name>
<protein>
    <submittedName>
        <fullName evidence="1">Uncharacterized protein</fullName>
    </submittedName>
</protein>
<comment type="caution">
    <text evidence="1">The sequence shown here is derived from an EMBL/GenBank/DDBJ whole genome shotgun (WGS) entry which is preliminary data.</text>
</comment>